<feature type="active site" description="Proton donor" evidence="13">
    <location>
        <position position="103"/>
    </location>
</feature>
<evidence type="ECO:0000313" key="16">
    <source>
        <dbReference type="EMBL" id="ACB83711.1"/>
    </source>
</evidence>
<evidence type="ECO:0000256" key="3">
    <source>
        <dbReference type="ARBA" id="ARBA00022555"/>
    </source>
</evidence>
<dbReference type="eggNOG" id="COG0042">
    <property type="taxonomic scope" value="Bacteria"/>
</dbReference>
<evidence type="ECO:0000256" key="12">
    <source>
        <dbReference type="PIRNR" id="PIRNR006621"/>
    </source>
</evidence>
<dbReference type="CDD" id="cd02801">
    <property type="entry name" value="DUS_like_FMN"/>
    <property type="match status" value="1"/>
</dbReference>
<dbReference type="Gene3D" id="1.10.1200.80">
    <property type="entry name" value="Putative flavin oxidoreducatase, domain 2"/>
    <property type="match status" value="1"/>
</dbReference>
<dbReference type="InterPro" id="IPR018517">
    <property type="entry name" value="tRNA_hU_synthase_CS"/>
</dbReference>
<dbReference type="Proteomes" id="UP000001683">
    <property type="component" value="Chromosome"/>
</dbReference>
<keyword evidence="9 12" id="KW-0560">Oxidoreductase</keyword>
<dbReference type="InterPro" id="IPR024036">
    <property type="entry name" value="tRNA-dHydroUridine_Synthase_C"/>
</dbReference>
<comment type="similarity">
    <text evidence="12">Belongs to the dus family.</text>
</comment>
<evidence type="ECO:0000256" key="11">
    <source>
        <dbReference type="ARBA" id="ARBA00048802"/>
    </source>
</evidence>
<dbReference type="InParanoid" id="B2A3T5"/>
<dbReference type="NCBIfam" id="TIGR00737">
    <property type="entry name" value="nifR3_yhdG"/>
    <property type="match status" value="1"/>
</dbReference>
<keyword evidence="17" id="KW-1185">Reference proteome</keyword>
<feature type="binding site" evidence="14">
    <location>
        <position position="73"/>
    </location>
    <ligand>
        <name>FMN</name>
        <dbReference type="ChEBI" id="CHEBI:58210"/>
    </ligand>
</feature>
<gene>
    <name evidence="16" type="ordered locus">Nther_0112</name>
</gene>
<accession>B2A3T5</accession>
<dbReference type="FunCoup" id="B2A3T5">
    <property type="interactions" value="457"/>
</dbReference>
<dbReference type="PANTHER" id="PTHR45846">
    <property type="entry name" value="TRNA-DIHYDROURIDINE(47) SYNTHASE [NAD(P)(+)]-LIKE"/>
    <property type="match status" value="1"/>
</dbReference>
<feature type="binding site" evidence="14">
    <location>
        <begin position="227"/>
        <end position="228"/>
    </location>
    <ligand>
        <name>FMN</name>
        <dbReference type="ChEBI" id="CHEBI:58210"/>
    </ligand>
</feature>
<keyword evidence="14" id="KW-0547">Nucleotide-binding</keyword>
<dbReference type="KEGG" id="nth:Nther_0112"/>
<evidence type="ECO:0000256" key="4">
    <source>
        <dbReference type="ARBA" id="ARBA00022630"/>
    </source>
</evidence>
<dbReference type="GO" id="GO:0000049">
    <property type="term" value="F:tRNA binding"/>
    <property type="evidence" value="ECO:0007669"/>
    <property type="project" value="UniProtKB-KW"/>
</dbReference>
<dbReference type="InterPro" id="IPR004652">
    <property type="entry name" value="DusB-like"/>
</dbReference>
<dbReference type="GO" id="GO:0017150">
    <property type="term" value="F:tRNA dihydrouridine synthase activity"/>
    <property type="evidence" value="ECO:0007669"/>
    <property type="project" value="InterPro"/>
</dbReference>
<evidence type="ECO:0000256" key="10">
    <source>
        <dbReference type="ARBA" id="ARBA00048205"/>
    </source>
</evidence>
<evidence type="ECO:0000256" key="5">
    <source>
        <dbReference type="ARBA" id="ARBA00022643"/>
    </source>
</evidence>
<dbReference type="PANTHER" id="PTHR45846:SF1">
    <property type="entry name" value="TRNA-DIHYDROURIDINE(47) SYNTHASE [NAD(P)(+)]-LIKE"/>
    <property type="match status" value="1"/>
</dbReference>
<evidence type="ECO:0000256" key="8">
    <source>
        <dbReference type="ARBA" id="ARBA00022884"/>
    </source>
</evidence>
<evidence type="ECO:0000256" key="14">
    <source>
        <dbReference type="PIRSR" id="PIRSR006621-2"/>
    </source>
</evidence>
<reference evidence="16 17" key="2">
    <citation type="journal article" date="2011" name="J. Bacteriol.">
        <title>Complete genome sequence of the anaerobic, halophilic alkalithermophile Natranaerobius thermophilus JW/NM-WN-LF.</title>
        <authorList>
            <person name="Zhao B."/>
            <person name="Mesbah N.M."/>
            <person name="Dalin E."/>
            <person name="Goodwin L."/>
            <person name="Nolan M."/>
            <person name="Pitluck S."/>
            <person name="Chertkov O."/>
            <person name="Brettin T.S."/>
            <person name="Han J."/>
            <person name="Larimer F.W."/>
            <person name="Land M.L."/>
            <person name="Hauser L."/>
            <person name="Kyrpides N."/>
            <person name="Wiegel J."/>
        </authorList>
    </citation>
    <scope>NUCLEOTIDE SEQUENCE [LARGE SCALE GENOMIC DNA]</scope>
    <source>
        <strain evidence="17">ATCC BAA-1301 / DSM 18059 / JW/NM-WN-LF</strain>
    </source>
</reference>
<dbReference type="InterPro" id="IPR035587">
    <property type="entry name" value="DUS-like_FMN-bd"/>
</dbReference>
<comment type="catalytic activity">
    <reaction evidence="10">
        <text>a 5,6-dihydrouridine in tRNA + NADP(+) = a uridine in tRNA + NADPH + H(+)</text>
        <dbReference type="Rhea" id="RHEA:23624"/>
        <dbReference type="Rhea" id="RHEA-COMP:13339"/>
        <dbReference type="Rhea" id="RHEA-COMP:13887"/>
        <dbReference type="ChEBI" id="CHEBI:15378"/>
        <dbReference type="ChEBI" id="CHEBI:57783"/>
        <dbReference type="ChEBI" id="CHEBI:58349"/>
        <dbReference type="ChEBI" id="CHEBI:65315"/>
        <dbReference type="ChEBI" id="CHEBI:74443"/>
    </reaction>
</comment>
<feature type="binding site" evidence="14">
    <location>
        <position position="172"/>
    </location>
    <ligand>
        <name>FMN</name>
        <dbReference type="ChEBI" id="CHEBI:58210"/>
    </ligand>
</feature>
<proteinExistence type="inferred from homology"/>
<dbReference type="InterPro" id="IPR013785">
    <property type="entry name" value="Aldolase_TIM"/>
</dbReference>
<organism evidence="16 17">
    <name type="scientific">Natranaerobius thermophilus (strain ATCC BAA-1301 / DSM 18059 / JW/NM-WN-LF)</name>
    <dbReference type="NCBI Taxonomy" id="457570"/>
    <lineage>
        <taxon>Bacteria</taxon>
        <taxon>Bacillati</taxon>
        <taxon>Bacillota</taxon>
        <taxon>Clostridia</taxon>
        <taxon>Natranaerobiales</taxon>
        <taxon>Natranaerobiaceae</taxon>
        <taxon>Natranaerobius</taxon>
    </lineage>
</organism>
<dbReference type="EMBL" id="CP001034">
    <property type="protein sequence ID" value="ACB83711.1"/>
    <property type="molecule type" value="Genomic_DNA"/>
</dbReference>
<feature type="domain" description="DUS-like FMN-binding" evidence="15">
    <location>
        <begin position="17"/>
        <end position="311"/>
    </location>
</feature>
<feature type="binding site" evidence="14">
    <location>
        <begin position="19"/>
        <end position="21"/>
    </location>
    <ligand>
        <name>FMN</name>
        <dbReference type="ChEBI" id="CHEBI:58210"/>
    </ligand>
</feature>
<protein>
    <recommendedName>
        <fullName evidence="12">tRNA-dihydrouridine synthase</fullName>
        <ecNumber evidence="12">1.3.1.-</ecNumber>
    </recommendedName>
</protein>
<feature type="binding site" evidence="14">
    <location>
        <position position="142"/>
    </location>
    <ligand>
        <name>FMN</name>
        <dbReference type="ChEBI" id="CHEBI:58210"/>
    </ligand>
</feature>
<evidence type="ECO:0000256" key="1">
    <source>
        <dbReference type="ARBA" id="ARBA00001917"/>
    </source>
</evidence>
<evidence type="ECO:0000256" key="13">
    <source>
        <dbReference type="PIRSR" id="PIRSR006621-1"/>
    </source>
</evidence>
<dbReference type="STRING" id="457570.Nther_0112"/>
<evidence type="ECO:0000256" key="6">
    <source>
        <dbReference type="ARBA" id="ARBA00022694"/>
    </source>
</evidence>
<reference evidence="16 17" key="1">
    <citation type="submission" date="2008-04" db="EMBL/GenBank/DDBJ databases">
        <title>Complete sequence of chromosome of Natranaerobius thermophilus JW/NM-WN-LF.</title>
        <authorList>
            <consortium name="US DOE Joint Genome Institute"/>
            <person name="Copeland A."/>
            <person name="Lucas S."/>
            <person name="Lapidus A."/>
            <person name="Glavina del Rio T."/>
            <person name="Dalin E."/>
            <person name="Tice H."/>
            <person name="Bruce D."/>
            <person name="Goodwin L."/>
            <person name="Pitluck S."/>
            <person name="Chertkov O."/>
            <person name="Brettin T."/>
            <person name="Detter J.C."/>
            <person name="Han C."/>
            <person name="Kuske C.R."/>
            <person name="Schmutz J."/>
            <person name="Larimer F."/>
            <person name="Land M."/>
            <person name="Hauser L."/>
            <person name="Kyrpides N."/>
            <person name="Lykidis A."/>
            <person name="Mesbah N.M."/>
            <person name="Wiegel J."/>
        </authorList>
    </citation>
    <scope>NUCLEOTIDE SEQUENCE [LARGE SCALE GENOMIC DNA]</scope>
    <source>
        <strain evidence="17">ATCC BAA-1301 / DSM 18059 / JW/NM-WN-LF</strain>
    </source>
</reference>
<keyword evidence="6 12" id="KW-0819">tRNA processing</keyword>
<evidence type="ECO:0000256" key="9">
    <source>
        <dbReference type="ARBA" id="ARBA00023002"/>
    </source>
</evidence>
<dbReference type="PROSITE" id="PS01136">
    <property type="entry name" value="UPF0034"/>
    <property type="match status" value="1"/>
</dbReference>
<keyword evidence="4 12" id="KW-0285">Flavoprotein</keyword>
<evidence type="ECO:0000313" key="17">
    <source>
        <dbReference type="Proteomes" id="UP000001683"/>
    </source>
</evidence>
<evidence type="ECO:0000256" key="7">
    <source>
        <dbReference type="ARBA" id="ARBA00022857"/>
    </source>
</evidence>
<keyword evidence="8" id="KW-0694">RNA-binding</keyword>
<dbReference type="GO" id="GO:0050660">
    <property type="term" value="F:flavin adenine dinucleotide binding"/>
    <property type="evidence" value="ECO:0007669"/>
    <property type="project" value="InterPro"/>
</dbReference>
<sequence>MNKMKLGKLTLDNCIIVAPMAGVTDYPYRRILAKFSPGLICGEMVSAKGMVYGNKKTEEMVIHHNQGVHYSQQIFGSDPKVMADAAVKLENLGVDSIDVNMGCPAPKIVKNGEGSALLKKPHLAQEIVREIVNSVNLPVTVKIRKGFDRKSSDPLELALRLQEVGIKALAVHGRTCEQQYSGKADWEVVAKLKNYLDIPVIGNGDIFSSEDAVSALEMTACDGIMLGRGLMGNPWLIEQTKGMLIKDEKIESPEIHEIKNEMKSHFENAIKYYGESKGIAEMRKHISWYLKSLPGSTSIKDEVMRLTDVNQIWFSLNEYFQALEKKS</sequence>
<keyword evidence="3" id="KW-0820">tRNA-binding</keyword>
<evidence type="ECO:0000256" key="2">
    <source>
        <dbReference type="ARBA" id="ARBA00002790"/>
    </source>
</evidence>
<dbReference type="EC" id="1.3.1.-" evidence="12"/>
<dbReference type="Gene3D" id="3.20.20.70">
    <property type="entry name" value="Aldolase class I"/>
    <property type="match status" value="1"/>
</dbReference>
<dbReference type="Pfam" id="PF01207">
    <property type="entry name" value="Dus"/>
    <property type="match status" value="1"/>
</dbReference>
<comment type="function">
    <text evidence="2 12">Catalyzes the synthesis of 5,6-dihydrouridine (D), a modified base found in the D-loop of most tRNAs, via the reduction of the C5-C6 double bond in target uridines.</text>
</comment>
<dbReference type="HOGENOM" id="CLU_013299_0_3_9"/>
<keyword evidence="7" id="KW-0521">NADP</keyword>
<dbReference type="PIRSF" id="PIRSF006621">
    <property type="entry name" value="Dus"/>
    <property type="match status" value="1"/>
</dbReference>
<comment type="cofactor">
    <cofactor evidence="1 12 14">
        <name>FMN</name>
        <dbReference type="ChEBI" id="CHEBI:58210"/>
    </cofactor>
</comment>
<evidence type="ECO:0000259" key="15">
    <source>
        <dbReference type="Pfam" id="PF01207"/>
    </source>
</evidence>
<dbReference type="SUPFAM" id="SSF51395">
    <property type="entry name" value="FMN-linked oxidoreductases"/>
    <property type="match status" value="1"/>
</dbReference>
<dbReference type="AlphaFoldDB" id="B2A3T5"/>
<keyword evidence="5 12" id="KW-0288">FMN</keyword>
<comment type="catalytic activity">
    <reaction evidence="11">
        <text>a 5,6-dihydrouridine in tRNA + NAD(+) = a uridine in tRNA + NADH + H(+)</text>
        <dbReference type="Rhea" id="RHEA:54452"/>
        <dbReference type="Rhea" id="RHEA-COMP:13339"/>
        <dbReference type="Rhea" id="RHEA-COMP:13887"/>
        <dbReference type="ChEBI" id="CHEBI:15378"/>
        <dbReference type="ChEBI" id="CHEBI:57540"/>
        <dbReference type="ChEBI" id="CHEBI:57945"/>
        <dbReference type="ChEBI" id="CHEBI:65315"/>
        <dbReference type="ChEBI" id="CHEBI:74443"/>
    </reaction>
</comment>
<dbReference type="InterPro" id="IPR001269">
    <property type="entry name" value="DUS_fam"/>
</dbReference>
<name>B2A3T5_NATTJ</name>